<dbReference type="AlphaFoldDB" id="A0A5S5DVN4"/>
<name>A0A5S5DVN4_9FLAO</name>
<keyword evidence="3" id="KW-1185">Reference proteome</keyword>
<dbReference type="OrthoDB" id="1247025at2"/>
<feature type="transmembrane region" description="Helical" evidence="1">
    <location>
        <begin position="44"/>
        <end position="64"/>
    </location>
</feature>
<dbReference type="RefSeq" id="WP_148869893.1">
    <property type="nucleotide sequence ID" value="NZ_VNIA01000002.1"/>
</dbReference>
<keyword evidence="1" id="KW-1133">Transmembrane helix</keyword>
<evidence type="ECO:0000313" key="3">
    <source>
        <dbReference type="Proteomes" id="UP000323136"/>
    </source>
</evidence>
<comment type="caution">
    <text evidence="2">The sequence shown here is derived from an EMBL/GenBank/DDBJ whole genome shotgun (WGS) entry which is preliminary data.</text>
</comment>
<evidence type="ECO:0000256" key="1">
    <source>
        <dbReference type="SAM" id="Phobius"/>
    </source>
</evidence>
<gene>
    <name evidence="2" type="ORF">C7447_102424</name>
</gene>
<protein>
    <submittedName>
        <fullName evidence="2">Uncharacterized protein</fullName>
    </submittedName>
</protein>
<evidence type="ECO:0000313" key="2">
    <source>
        <dbReference type="EMBL" id="TYP99106.1"/>
    </source>
</evidence>
<accession>A0A5S5DVN4</accession>
<keyword evidence="1" id="KW-0472">Membrane</keyword>
<sequence length="262" mass="30355">MQINKIDKAIAEKLNKRELQPSVSAWERLSNQLDEQETKQNKKWLVYVGYAASIIVLISTFIFINQKEEIKPTKNIIVSVPLDTIQLKNIEDNTAPKIEEAIADVTEDLEKIKEKRNSKKSVKKHQVILKEFSKEAKEKTIIAQVEHQEEIIEKDTFSKVDMQKTKMNSKEGIHINADDLLYAVTHSPEEVKTYYAKYNINRKDVIDTIQKQLIKSNLKIDPETILAEVENDIEEADFQQNFMQKFKLKLSDVIVAIADRNK</sequence>
<proteinExistence type="predicted"/>
<dbReference type="Proteomes" id="UP000323136">
    <property type="component" value="Unassembled WGS sequence"/>
</dbReference>
<reference evidence="2 3" key="1">
    <citation type="submission" date="2019-07" db="EMBL/GenBank/DDBJ databases">
        <title>Genomic Encyclopedia of Type Strains, Phase IV (KMG-IV): sequencing the most valuable type-strain genomes for metagenomic binning, comparative biology and taxonomic classification.</title>
        <authorList>
            <person name="Goeker M."/>
        </authorList>
    </citation>
    <scope>NUCLEOTIDE SEQUENCE [LARGE SCALE GENOMIC DNA]</scope>
    <source>
        <strain evidence="2 3">DSM 18961</strain>
    </source>
</reference>
<organism evidence="2 3">
    <name type="scientific">Tenacibaculum adriaticum</name>
    <dbReference type="NCBI Taxonomy" id="413713"/>
    <lineage>
        <taxon>Bacteria</taxon>
        <taxon>Pseudomonadati</taxon>
        <taxon>Bacteroidota</taxon>
        <taxon>Flavobacteriia</taxon>
        <taxon>Flavobacteriales</taxon>
        <taxon>Flavobacteriaceae</taxon>
        <taxon>Tenacibaculum</taxon>
    </lineage>
</organism>
<dbReference type="EMBL" id="VNIA01000002">
    <property type="protein sequence ID" value="TYP99106.1"/>
    <property type="molecule type" value="Genomic_DNA"/>
</dbReference>
<keyword evidence="1" id="KW-0812">Transmembrane</keyword>